<evidence type="ECO:0000256" key="1">
    <source>
        <dbReference type="SAM" id="MobiDB-lite"/>
    </source>
</evidence>
<feature type="compositionally biased region" description="Acidic residues" evidence="1">
    <location>
        <begin position="383"/>
        <end position="393"/>
    </location>
</feature>
<dbReference type="EMBL" id="CDMZ01000015">
    <property type="protein sequence ID" value="CEM04522.1"/>
    <property type="molecule type" value="Genomic_DNA"/>
</dbReference>
<feature type="compositionally biased region" description="Basic and acidic residues" evidence="1">
    <location>
        <begin position="193"/>
        <end position="203"/>
    </location>
</feature>
<gene>
    <name evidence="2" type="ORF">Cvel_14323</name>
</gene>
<feature type="compositionally biased region" description="Polar residues" evidence="1">
    <location>
        <begin position="625"/>
        <end position="636"/>
    </location>
</feature>
<dbReference type="PANTHER" id="PTHR24216">
    <property type="entry name" value="PAXILLIN-RELATED"/>
    <property type="match status" value="1"/>
</dbReference>
<dbReference type="Gene3D" id="3.60.40.10">
    <property type="entry name" value="PPM-type phosphatase domain"/>
    <property type="match status" value="1"/>
</dbReference>
<feature type="compositionally biased region" description="Polar residues" evidence="1">
    <location>
        <begin position="867"/>
        <end position="877"/>
    </location>
</feature>
<feature type="region of interest" description="Disordered" evidence="1">
    <location>
        <begin position="593"/>
        <end position="636"/>
    </location>
</feature>
<feature type="non-terminal residue" evidence="2">
    <location>
        <position position="1248"/>
    </location>
</feature>
<feature type="region of interest" description="Disordered" evidence="1">
    <location>
        <begin position="805"/>
        <end position="830"/>
    </location>
</feature>
<dbReference type="AlphaFoldDB" id="A0A0G4EZA0"/>
<proteinExistence type="predicted"/>
<dbReference type="SUPFAM" id="SSF81606">
    <property type="entry name" value="PP2C-like"/>
    <property type="match status" value="1"/>
</dbReference>
<feature type="region of interest" description="Disordered" evidence="1">
    <location>
        <begin position="854"/>
        <end position="930"/>
    </location>
</feature>
<feature type="region of interest" description="Disordered" evidence="1">
    <location>
        <begin position="374"/>
        <end position="400"/>
    </location>
</feature>
<reference evidence="2" key="1">
    <citation type="submission" date="2014-11" db="EMBL/GenBank/DDBJ databases">
        <authorList>
            <person name="Otto D Thomas"/>
            <person name="Naeem Raeece"/>
        </authorList>
    </citation>
    <scope>NUCLEOTIDE SEQUENCE</scope>
</reference>
<feature type="compositionally biased region" description="Pro residues" evidence="1">
    <location>
        <begin position="1228"/>
        <end position="1248"/>
    </location>
</feature>
<feature type="region of interest" description="Disordered" evidence="1">
    <location>
        <begin position="1212"/>
        <end position="1248"/>
    </location>
</feature>
<feature type="region of interest" description="Disordered" evidence="1">
    <location>
        <begin position="316"/>
        <end position="343"/>
    </location>
</feature>
<feature type="compositionally biased region" description="Polar residues" evidence="1">
    <location>
        <begin position="153"/>
        <end position="163"/>
    </location>
</feature>
<evidence type="ECO:0000313" key="2">
    <source>
        <dbReference type="EMBL" id="CEM04522.1"/>
    </source>
</evidence>
<organism evidence="2">
    <name type="scientific">Chromera velia CCMP2878</name>
    <dbReference type="NCBI Taxonomy" id="1169474"/>
    <lineage>
        <taxon>Eukaryota</taxon>
        <taxon>Sar</taxon>
        <taxon>Alveolata</taxon>
        <taxon>Colpodellida</taxon>
        <taxon>Chromeraceae</taxon>
        <taxon>Chromera</taxon>
    </lineage>
</organism>
<dbReference type="InterPro" id="IPR036457">
    <property type="entry name" value="PPM-type-like_dom_sf"/>
</dbReference>
<feature type="compositionally biased region" description="Polar residues" evidence="1">
    <location>
        <begin position="599"/>
        <end position="609"/>
    </location>
</feature>
<protein>
    <submittedName>
        <fullName evidence="2">Uncharacterized protein</fullName>
    </submittedName>
</protein>
<feature type="region of interest" description="Disordered" evidence="1">
    <location>
        <begin position="104"/>
        <end position="229"/>
    </location>
</feature>
<feature type="region of interest" description="Disordered" evidence="1">
    <location>
        <begin position="666"/>
        <end position="693"/>
    </location>
</feature>
<sequence length="1248" mass="128332">MAFVQCCGRREYVVDDEPDLKQLRNLIDTEPSLFFLNAQCNKPGGKELHPWQVGPDGNLLADKLSVALPQLFQSALFKLTVKESPQAQVSTINLAGLSFKLGGTTAAVSSGKPKEERRASQTRKSSILSQEGREESEGRKESPKLPDEAFSKSLPNQSASGDPNNPPTAVEGALSPFSPDATRTSTRAHKNRQQQDKKGDGQKKFLPTDVDGASDDGEGPQIIDEKEKEREERRRLLRKAFAITFQQCRKFFCSGENTLFCGDSGAMVSAVALSIPPKPDNAHPSSPPEPPDAMVAASLGTLPLVLLGYPEDPVAPPPVQKQKTQRQKPFAVSIGGNHSNLNPEERRRVRKTLNAQKKPTNIFSRIDTFFTTKSGKLGGDGREVDEDEGEEGKEWEAGNATEKGGEQELYANIAGAVEGPQTLADTLVVRCLGMACLKSAGISTQPDIHDISISSTETAEKPPSPVLEERDQEGPSTRSKAPSFLVLASPGVLQGVGHGKAVEIVLSCLESGNSAQKACDALLEGARRVQSVAAAHDAAKAEVRLASRDAFRALTCKNHATDLCALVVRLPGSSAFPEVIDTINQSTGALGVFQRGPLSESQPSPSTMSPAKPHSNKVPPLSLPFESTNGGLPSGLYTQPTGAVSSLTHAQGDTMLLNDSIISEESPGRKWGASLDGPPGPSQNGGGVAAGSVGVVGSEGGGAAAGHAGSGSPGVAFELAPGMMGVGVAGGITAGATRERSGGTSGMGGAGIAGVGGIGHAGVTSGSLAANAGVMTATGNGGGPTWMTSAPPAGQGGAPVFGSSAGAGVREGDESIRGMTSGVPVSPVAGDTRGETVGEAVAVSGVVAQSPAPHLSVSGMMGPSRSMARTSVSQGGRSTPPRMPLPVSVIPLSLGSRRGSSGGGDLPPTFRPDPSQTDSARGAPPAVASARGAPLMAIPRGASSGSLQHSADCLGNLSSSSVGRPKKPEDSQAFRGSASNISGIADNTAGQNPRVTVTVSPPRFLRSQTYVLMRPLSPLHFPVTRSPRPTPLVSLAPRASSAGAPHPNLKSPLMLTAPPVIKRISPLPPVTLVPLPTPTLTTKKPALSNPPMVRRGLSSASAQMKTKRPASMRPFRASTAVGLALSTPLQTHFDLSPRMRSPPPIRQPSRPLTPPPIPIAPIGPPLLTAAHTGTPPVVVLPGVPVPLSPLSHSPIPIAASVPVAAPPSLFSSARNSPMPILPGGIPMSPLPSAPPSPLSPTAPSPTRV</sequence>
<name>A0A0G4EZA0_9ALVE</name>
<accession>A0A0G4EZA0</accession>
<feature type="region of interest" description="Disordered" evidence="1">
    <location>
        <begin position="455"/>
        <end position="481"/>
    </location>
</feature>
<feature type="compositionally biased region" description="Basic and acidic residues" evidence="1">
    <location>
        <begin position="131"/>
        <end position="150"/>
    </location>
</feature>
<dbReference type="PANTHER" id="PTHR24216:SF65">
    <property type="entry name" value="PAXILLIN-LIKE PROTEIN 1"/>
    <property type="match status" value="1"/>
</dbReference>
<feature type="region of interest" description="Disordered" evidence="1">
    <location>
        <begin position="956"/>
        <end position="996"/>
    </location>
</feature>